<accession>A0AAD9P182</accession>
<dbReference type="Pfam" id="PF00001">
    <property type="entry name" value="7tm_1"/>
    <property type="match status" value="1"/>
</dbReference>
<keyword evidence="10" id="KW-1185">Reference proteome</keyword>
<name>A0AAD9P182_RIDPI</name>
<feature type="domain" description="G-protein coupled receptors family 1 profile" evidence="8">
    <location>
        <begin position="144"/>
        <end position="400"/>
    </location>
</feature>
<dbReference type="GO" id="GO:0004930">
    <property type="term" value="F:G protein-coupled receptor activity"/>
    <property type="evidence" value="ECO:0007669"/>
    <property type="project" value="UniProtKB-KW"/>
</dbReference>
<dbReference type="CDD" id="cd00637">
    <property type="entry name" value="7tm_classA_rhodopsin-like"/>
    <property type="match status" value="1"/>
</dbReference>
<evidence type="ECO:0000259" key="8">
    <source>
        <dbReference type="PROSITE" id="PS50262"/>
    </source>
</evidence>
<gene>
    <name evidence="9" type="ORF">NP493_212g08000</name>
</gene>
<keyword evidence="5" id="KW-0297">G-protein coupled receptor</keyword>
<evidence type="ECO:0000256" key="5">
    <source>
        <dbReference type="RuleBase" id="RU000688"/>
    </source>
</evidence>
<feature type="transmembrane region" description="Helical" evidence="7">
    <location>
        <begin position="348"/>
        <end position="367"/>
    </location>
</feature>
<protein>
    <recommendedName>
        <fullName evidence="8">G-protein coupled receptors family 1 profile domain-containing protein</fullName>
    </recommendedName>
</protein>
<feature type="region of interest" description="Disordered" evidence="6">
    <location>
        <begin position="426"/>
        <end position="479"/>
    </location>
</feature>
<proteinExistence type="inferred from homology"/>
<dbReference type="PANTHER" id="PTHR45698">
    <property type="entry name" value="TRACE AMINE-ASSOCIATED RECEPTOR 19N-RELATED"/>
    <property type="match status" value="1"/>
</dbReference>
<dbReference type="InterPro" id="IPR017452">
    <property type="entry name" value="GPCR_Rhodpsn_7TM"/>
</dbReference>
<keyword evidence="4 7" id="KW-0472">Membrane</keyword>
<dbReference type="Proteomes" id="UP001209878">
    <property type="component" value="Unassembled WGS sequence"/>
</dbReference>
<keyword evidence="2 5" id="KW-0812">Transmembrane</keyword>
<evidence type="ECO:0000313" key="10">
    <source>
        <dbReference type="Proteomes" id="UP001209878"/>
    </source>
</evidence>
<feature type="region of interest" description="Disordered" evidence="6">
    <location>
        <begin position="38"/>
        <end position="101"/>
    </location>
</feature>
<evidence type="ECO:0000256" key="2">
    <source>
        <dbReference type="ARBA" id="ARBA00022692"/>
    </source>
</evidence>
<dbReference type="Gene3D" id="1.20.1070.10">
    <property type="entry name" value="Rhodopsin 7-helix transmembrane proteins"/>
    <property type="match status" value="1"/>
</dbReference>
<sequence length="479" mass="51918">METISYARYLIVIIYLCKSRTSEDVRVVSSAADDSPAITTGLGDFRSDETSSVGSPTGDGGGATGGSAFAETNDGVSGFSVASPTSDIDTRDNVSTPDAGCGVGNNTERCVQTASGPESPHVDPVVITVINRVQLVMTCTGFFANAATFLTLTNNGGRFSPLIRLLIKHQSLVDLGACAMGALYLILPSMHWRTGSWIADFFVCYAWHSQGLYWADVFVSIWNLVLIGVERYIMICKPFLYSSVTRKHFFYTFAAIYAGSFVCLIPAYMQVYFIDDSCLPEHYFKGNFGHYLYYGYSFFTLFVFYLLPVGAFIFIYGRILVAFRKRLKSTACSSILDEANTRMTKTGVAVTVIFVLTIGYDIIYYSLGKTGVAVYIINSPVQKIGLLLSAFNSVANPFVYVLLMPAFRDSLRKTFRLPPCCGGSPGKTLAESSNTGTSGSDMVTAGAAPVTDDTNGNVTPETATPDDVQVEMTPVTHTA</sequence>
<feature type="compositionally biased region" description="Polar residues" evidence="6">
    <location>
        <begin position="452"/>
        <end position="462"/>
    </location>
</feature>
<dbReference type="PROSITE" id="PS00237">
    <property type="entry name" value="G_PROTEIN_RECEP_F1_1"/>
    <property type="match status" value="1"/>
</dbReference>
<reference evidence="9" key="1">
    <citation type="journal article" date="2023" name="Mol. Biol. Evol.">
        <title>Third-Generation Sequencing Reveals the Adaptive Role of the Epigenome in Three Deep-Sea Polychaetes.</title>
        <authorList>
            <person name="Perez M."/>
            <person name="Aroh O."/>
            <person name="Sun Y."/>
            <person name="Lan Y."/>
            <person name="Juniper S.K."/>
            <person name="Young C.R."/>
            <person name="Angers B."/>
            <person name="Qian P.Y."/>
        </authorList>
    </citation>
    <scope>NUCLEOTIDE SEQUENCE</scope>
    <source>
        <strain evidence="9">R07B-5</strain>
    </source>
</reference>
<dbReference type="PRINTS" id="PR00237">
    <property type="entry name" value="GPCRRHODOPSN"/>
</dbReference>
<evidence type="ECO:0000256" key="7">
    <source>
        <dbReference type="SAM" id="Phobius"/>
    </source>
</evidence>
<organism evidence="9 10">
    <name type="scientific">Ridgeia piscesae</name>
    <name type="common">Tubeworm</name>
    <dbReference type="NCBI Taxonomy" id="27915"/>
    <lineage>
        <taxon>Eukaryota</taxon>
        <taxon>Metazoa</taxon>
        <taxon>Spiralia</taxon>
        <taxon>Lophotrochozoa</taxon>
        <taxon>Annelida</taxon>
        <taxon>Polychaeta</taxon>
        <taxon>Sedentaria</taxon>
        <taxon>Canalipalpata</taxon>
        <taxon>Sabellida</taxon>
        <taxon>Siboglinidae</taxon>
        <taxon>Ridgeia</taxon>
    </lineage>
</organism>
<feature type="transmembrane region" description="Helical" evidence="7">
    <location>
        <begin position="249"/>
        <end position="273"/>
    </location>
</feature>
<dbReference type="GO" id="GO:0016020">
    <property type="term" value="C:membrane"/>
    <property type="evidence" value="ECO:0007669"/>
    <property type="project" value="UniProtKB-SubCell"/>
</dbReference>
<evidence type="ECO:0000256" key="1">
    <source>
        <dbReference type="ARBA" id="ARBA00004370"/>
    </source>
</evidence>
<evidence type="ECO:0000256" key="6">
    <source>
        <dbReference type="SAM" id="MobiDB-lite"/>
    </source>
</evidence>
<dbReference type="InterPro" id="IPR000276">
    <property type="entry name" value="GPCR_Rhodpsn"/>
</dbReference>
<keyword evidence="3 7" id="KW-1133">Transmembrane helix</keyword>
<feature type="transmembrane region" description="Helical" evidence="7">
    <location>
        <begin position="293"/>
        <end position="316"/>
    </location>
</feature>
<keyword evidence="5" id="KW-0807">Transducer</keyword>
<evidence type="ECO:0000256" key="4">
    <source>
        <dbReference type="ARBA" id="ARBA00023136"/>
    </source>
</evidence>
<evidence type="ECO:0000256" key="3">
    <source>
        <dbReference type="ARBA" id="ARBA00022989"/>
    </source>
</evidence>
<dbReference type="PANTHER" id="PTHR45698:SF1">
    <property type="entry name" value="TRACE AMINE-ASSOCIATED RECEPTOR 13C-LIKE"/>
    <property type="match status" value="1"/>
</dbReference>
<dbReference type="EMBL" id="JAODUO010000211">
    <property type="protein sequence ID" value="KAK2186174.1"/>
    <property type="molecule type" value="Genomic_DNA"/>
</dbReference>
<dbReference type="SUPFAM" id="SSF81321">
    <property type="entry name" value="Family A G protein-coupled receptor-like"/>
    <property type="match status" value="1"/>
</dbReference>
<feature type="compositionally biased region" description="Polar residues" evidence="6">
    <location>
        <begin position="430"/>
        <end position="441"/>
    </location>
</feature>
<comment type="subcellular location">
    <subcellularLocation>
        <location evidence="1">Membrane</location>
    </subcellularLocation>
</comment>
<dbReference type="PROSITE" id="PS50262">
    <property type="entry name" value="G_PROTEIN_RECEP_F1_2"/>
    <property type="match status" value="1"/>
</dbReference>
<dbReference type="AlphaFoldDB" id="A0AAD9P182"/>
<comment type="similarity">
    <text evidence="5">Belongs to the G-protein coupled receptor 1 family.</text>
</comment>
<keyword evidence="5" id="KW-0675">Receptor</keyword>
<feature type="transmembrane region" description="Helical" evidence="7">
    <location>
        <begin position="212"/>
        <end position="229"/>
    </location>
</feature>
<feature type="transmembrane region" description="Helical" evidence="7">
    <location>
        <begin position="387"/>
        <end position="407"/>
    </location>
</feature>
<comment type="caution">
    <text evidence="9">The sequence shown here is derived from an EMBL/GenBank/DDBJ whole genome shotgun (WGS) entry which is preliminary data.</text>
</comment>
<feature type="transmembrane region" description="Helical" evidence="7">
    <location>
        <begin position="172"/>
        <end position="192"/>
    </location>
</feature>
<evidence type="ECO:0000313" key="9">
    <source>
        <dbReference type="EMBL" id="KAK2186174.1"/>
    </source>
</evidence>